<keyword evidence="2" id="KW-1185">Reference proteome</keyword>
<dbReference type="AlphaFoldDB" id="A0A098LKR0"/>
<evidence type="ECO:0000313" key="2">
    <source>
        <dbReference type="Proteomes" id="UP000030185"/>
    </source>
</evidence>
<dbReference type="EMBL" id="BBLT01000014">
    <property type="protein sequence ID" value="GAL87576.1"/>
    <property type="molecule type" value="Genomic_DNA"/>
</dbReference>
<accession>A0A098LKR0</accession>
<dbReference type="eggNOG" id="COG0810">
    <property type="taxonomic scope" value="Bacteria"/>
</dbReference>
<evidence type="ECO:0000313" key="1">
    <source>
        <dbReference type="EMBL" id="GAL87576.1"/>
    </source>
</evidence>
<protein>
    <submittedName>
        <fullName evidence="1">Uncharacterized protein</fullName>
    </submittedName>
</protein>
<dbReference type="STRING" id="153721.MYP_4806"/>
<organism evidence="1 2">
    <name type="scientific">Sporocytophaga myxococcoides</name>
    <dbReference type="NCBI Taxonomy" id="153721"/>
    <lineage>
        <taxon>Bacteria</taxon>
        <taxon>Pseudomonadati</taxon>
        <taxon>Bacteroidota</taxon>
        <taxon>Cytophagia</taxon>
        <taxon>Cytophagales</taxon>
        <taxon>Cytophagaceae</taxon>
        <taxon>Sporocytophaga</taxon>
    </lineage>
</organism>
<dbReference type="Proteomes" id="UP000030185">
    <property type="component" value="Unassembled WGS sequence"/>
</dbReference>
<gene>
    <name evidence="1" type="ORF">MYP_4806</name>
</gene>
<name>A0A098LKR0_9BACT</name>
<reference evidence="1 2" key="1">
    <citation type="submission" date="2014-09" db="EMBL/GenBank/DDBJ databases">
        <title>Sporocytophaga myxococcoides PG-01 genome sequencing.</title>
        <authorList>
            <person name="Liu L."/>
            <person name="Gao P.J."/>
            <person name="Chen G.J."/>
            <person name="Wang L.S."/>
        </authorList>
    </citation>
    <scope>NUCLEOTIDE SEQUENCE [LARGE SCALE GENOMIC DNA]</scope>
    <source>
        <strain evidence="1 2">PG-01</strain>
    </source>
</reference>
<dbReference type="RefSeq" id="WP_045469291.1">
    <property type="nucleotide sequence ID" value="NZ_BBLT01000014.1"/>
</dbReference>
<dbReference type="OrthoDB" id="1100725at2"/>
<comment type="caution">
    <text evidence="1">The sequence shown here is derived from an EMBL/GenBank/DDBJ whole genome shotgun (WGS) entry which is preliminary data.</text>
</comment>
<sequence length="350" mass="40789">MSVRVNLPKSESYSVALAEKLTSEFFSNNLTISGSQIVRFCKIDQVNFFVLKVLMDKWKEETTKLRSPYFDYENEEVKNGVEVFLNILSNHILIKKEFFRPLLQKAIYEAIIYIINPKEYIKTELIQSGQNIEGLKKNLKFYKVHKRFSESIINKVKPDTQENEFNEMASLYSEHSDYFDSIQPILEQFSSLLVINPKEFILEEQIASLKVEERKEESSIKKSIDIPTVVETASSPTKENTTLNQTYSKSQLTLNDMLKQQNVSNSGMHVKSKIFDIKSAIPLNQKFIFISELFSGHSGEYEAALAEINNCTELEEAKQLLKDKYLPKWKWDLNRKTVQDFFEIVSRKFY</sequence>
<proteinExistence type="predicted"/>